<keyword evidence="2" id="KW-0479">Metal-binding</keyword>
<feature type="domain" description="HpcH/HpaI aldolase/citrate lyase" evidence="4">
    <location>
        <begin position="127"/>
        <end position="212"/>
    </location>
</feature>
<keyword evidence="3" id="KW-0460">Magnesium</keyword>
<dbReference type="OrthoDB" id="1773at2759"/>
<dbReference type="Gene3D" id="3.20.20.60">
    <property type="entry name" value="Phosphoenolpyruvate-binding domains"/>
    <property type="match status" value="2"/>
</dbReference>
<evidence type="ECO:0000313" key="6">
    <source>
        <dbReference type="Proteomes" id="UP000243876"/>
    </source>
</evidence>
<dbReference type="GO" id="GO:0000287">
    <property type="term" value="F:magnesium ion binding"/>
    <property type="evidence" value="ECO:0007669"/>
    <property type="project" value="TreeGrafter"/>
</dbReference>
<evidence type="ECO:0000256" key="3">
    <source>
        <dbReference type="ARBA" id="ARBA00022842"/>
    </source>
</evidence>
<comment type="cofactor">
    <cofactor evidence="1">
        <name>Mg(2+)</name>
        <dbReference type="ChEBI" id="CHEBI:18420"/>
    </cofactor>
</comment>
<dbReference type="GO" id="GO:0003824">
    <property type="term" value="F:catalytic activity"/>
    <property type="evidence" value="ECO:0007669"/>
    <property type="project" value="InterPro"/>
</dbReference>
<feature type="domain" description="HpcH/HpaI aldolase/citrate lyase" evidence="4">
    <location>
        <begin position="267"/>
        <end position="342"/>
    </location>
</feature>
<dbReference type="PANTHER" id="PTHR32308:SF0">
    <property type="entry name" value="HPCH_HPAI ALDOLASE_CITRATE LYASE DOMAIN-CONTAINING PROTEIN"/>
    <property type="match status" value="1"/>
</dbReference>
<dbReference type="AlphaFoldDB" id="A0A0D6EKF8"/>
<organism evidence="5 6">
    <name type="scientific">Sporidiobolus salmonicolor</name>
    <name type="common">Yeast-like fungus</name>
    <name type="synonym">Sporobolomyces salmonicolor</name>
    <dbReference type="NCBI Taxonomy" id="5005"/>
    <lineage>
        <taxon>Eukaryota</taxon>
        <taxon>Fungi</taxon>
        <taxon>Dikarya</taxon>
        <taxon>Basidiomycota</taxon>
        <taxon>Pucciniomycotina</taxon>
        <taxon>Microbotryomycetes</taxon>
        <taxon>Sporidiobolales</taxon>
        <taxon>Sporidiobolaceae</taxon>
        <taxon>Sporobolomyces</taxon>
    </lineage>
</organism>
<dbReference type="Pfam" id="PF03328">
    <property type="entry name" value="HpcH_HpaI"/>
    <property type="match status" value="3"/>
</dbReference>
<dbReference type="InterPro" id="IPR005000">
    <property type="entry name" value="Aldolase/citrate-lyase_domain"/>
</dbReference>
<dbReference type="SUPFAM" id="SSF51621">
    <property type="entry name" value="Phosphoenolpyruvate/pyruvate domain"/>
    <property type="match status" value="2"/>
</dbReference>
<proteinExistence type="predicted"/>
<keyword evidence="6" id="KW-1185">Reference proteome</keyword>
<dbReference type="PANTHER" id="PTHR32308">
    <property type="entry name" value="LYASE BETA SUBUNIT, PUTATIVE (AFU_ORTHOLOGUE AFUA_4G13030)-RELATED"/>
    <property type="match status" value="1"/>
</dbReference>
<evidence type="ECO:0000256" key="2">
    <source>
        <dbReference type="ARBA" id="ARBA00022723"/>
    </source>
</evidence>
<gene>
    <name evidence="5" type="primary">SPOSA6832_01763</name>
</gene>
<sequence>MLARPPTASILLRSPFSCVPARRLSLSSAPPSAFFSCRLSTAATRPPPTAQRALLYVPGSNPKQLKKCLGGGLAQSQPDALILDLEDSVRAEKKGEARRNVLERIAWVDEMRERAADQFRGGDDDSALQATPDCPSQKFVRINSKQLGLDDLEVLLTTPHLEGLVLPKVHSAADVQLVDRFIEEHGLRETKDKLRIVASIESPLALLNLREVRGAFRSPSWRNVTRLNWVAWDTDRYQLYAHLLPSRAPRPSSPARVTQSPHPRPQFAAEDFCASSGLIRTPSRREMLFARSSVVTAAKAFGLKAVDLVCVQYKGDEALGVLEDEAREGRELGFDGKQAIHPAQVNVIQAAFTPSPAAIERALAILSQYEAARSSGAGAYGLENADGSSSMIDAPMDLAVLQEGARISDRVNLKQLLQAEGTLAQARAAGVDV</sequence>
<evidence type="ECO:0000313" key="5">
    <source>
        <dbReference type="EMBL" id="CEQ40193.1"/>
    </source>
</evidence>
<evidence type="ECO:0000259" key="4">
    <source>
        <dbReference type="Pfam" id="PF03328"/>
    </source>
</evidence>
<feature type="domain" description="HpcH/HpaI aldolase/citrate lyase" evidence="4">
    <location>
        <begin position="52"/>
        <end position="106"/>
    </location>
</feature>
<protein>
    <submittedName>
        <fullName evidence="5">SPOSA6832_01763-mRNA-1:cds</fullName>
    </submittedName>
</protein>
<dbReference type="InterPro" id="IPR015813">
    <property type="entry name" value="Pyrv/PenolPyrv_kinase-like_dom"/>
</dbReference>
<dbReference type="InterPro" id="IPR040442">
    <property type="entry name" value="Pyrv_kinase-like_dom_sf"/>
</dbReference>
<accession>A0A0D6EKF8</accession>
<evidence type="ECO:0000256" key="1">
    <source>
        <dbReference type="ARBA" id="ARBA00001946"/>
    </source>
</evidence>
<dbReference type="GO" id="GO:0006107">
    <property type="term" value="P:oxaloacetate metabolic process"/>
    <property type="evidence" value="ECO:0007669"/>
    <property type="project" value="TreeGrafter"/>
</dbReference>
<dbReference type="Proteomes" id="UP000243876">
    <property type="component" value="Unassembled WGS sequence"/>
</dbReference>
<reference evidence="6" key="1">
    <citation type="submission" date="2015-02" db="EMBL/GenBank/DDBJ databases">
        <authorList>
            <person name="Gon?alves P."/>
        </authorList>
    </citation>
    <scope>NUCLEOTIDE SEQUENCE [LARGE SCALE GENOMIC DNA]</scope>
</reference>
<dbReference type="EMBL" id="CENE01000005">
    <property type="protein sequence ID" value="CEQ40193.1"/>
    <property type="molecule type" value="Genomic_DNA"/>
</dbReference>
<name>A0A0D6EKF8_SPOSA</name>